<dbReference type="PROSITE" id="PS50206">
    <property type="entry name" value="RHODANESE_3"/>
    <property type="match status" value="1"/>
</dbReference>
<dbReference type="PANTHER" id="PTHR45508">
    <property type="entry name" value="RHODANESE-LIKE DOMAIN-CONTAINING PROTEIN 9, CHLOROPLASTIC"/>
    <property type="match status" value="1"/>
</dbReference>
<dbReference type="Gramene" id="EFJ23501">
    <property type="protein sequence ID" value="EFJ23501"/>
    <property type="gene ID" value="SELMODRAFT_103249"/>
</dbReference>
<proteinExistence type="predicted"/>
<dbReference type="CDD" id="cd00158">
    <property type="entry name" value="RHOD"/>
    <property type="match status" value="1"/>
</dbReference>
<gene>
    <name evidence="3" type="ORF">SELMODRAFT_103249</name>
</gene>
<dbReference type="Gene3D" id="3.40.250.10">
    <property type="entry name" value="Rhodanese-like domain"/>
    <property type="match status" value="1"/>
</dbReference>
<dbReference type="FunCoup" id="D8RW80">
    <property type="interactions" value="1256"/>
</dbReference>
<dbReference type="SMART" id="SM00450">
    <property type="entry name" value="RHOD"/>
    <property type="match status" value="1"/>
</dbReference>
<dbReference type="HOGENOM" id="CLU_089790_1_0_1"/>
<dbReference type="Proteomes" id="UP000001514">
    <property type="component" value="Unassembled WGS sequence"/>
</dbReference>
<dbReference type="InterPro" id="IPR044615">
    <property type="entry name" value="STR9"/>
</dbReference>
<dbReference type="InterPro" id="IPR036873">
    <property type="entry name" value="Rhodanese-like_dom_sf"/>
</dbReference>
<evidence type="ECO:0000313" key="4">
    <source>
        <dbReference type="Proteomes" id="UP000001514"/>
    </source>
</evidence>
<evidence type="ECO:0000259" key="2">
    <source>
        <dbReference type="PROSITE" id="PS50206"/>
    </source>
</evidence>
<dbReference type="KEGG" id="smo:SELMODRAFT_103249"/>
<keyword evidence="1" id="KW-0472">Membrane</keyword>
<dbReference type="OrthoDB" id="566238at2759"/>
<feature type="transmembrane region" description="Helical" evidence="1">
    <location>
        <begin position="179"/>
        <end position="198"/>
    </location>
</feature>
<dbReference type="AlphaFoldDB" id="D8RW80"/>
<dbReference type="EMBL" id="GL377592">
    <property type="protein sequence ID" value="EFJ23501.1"/>
    <property type="molecule type" value="Genomic_DNA"/>
</dbReference>
<accession>D8RW80</accession>
<dbReference type="SUPFAM" id="SSF52821">
    <property type="entry name" value="Rhodanese/Cell cycle control phosphatase"/>
    <property type="match status" value="1"/>
</dbReference>
<name>D8RW80_SELML</name>
<keyword evidence="1" id="KW-0812">Transmembrane</keyword>
<dbReference type="OMA" id="CIAVRIK"/>
<feature type="domain" description="Rhodanese" evidence="2">
    <location>
        <begin position="37"/>
        <end position="160"/>
    </location>
</feature>
<dbReference type="PANTHER" id="PTHR45508:SF1">
    <property type="entry name" value="RHODANESE-LIKE DOMAIN-CONTAINING PROTEIN 9, CHLOROPLASTIC"/>
    <property type="match status" value="1"/>
</dbReference>
<dbReference type="eggNOG" id="ENOG502QRX0">
    <property type="taxonomic scope" value="Eukaryota"/>
</dbReference>
<evidence type="ECO:0000256" key="1">
    <source>
        <dbReference type="SAM" id="Phobius"/>
    </source>
</evidence>
<evidence type="ECO:0000313" key="3">
    <source>
        <dbReference type="EMBL" id="EFJ23501.1"/>
    </source>
</evidence>
<dbReference type="InterPro" id="IPR001763">
    <property type="entry name" value="Rhodanese-like_dom"/>
</dbReference>
<dbReference type="Pfam" id="PF00581">
    <property type="entry name" value="Rhodanese"/>
    <property type="match status" value="1"/>
</dbReference>
<keyword evidence="4" id="KW-1185">Reference proteome</keyword>
<dbReference type="InParanoid" id="D8RW80"/>
<keyword evidence="1" id="KW-1133">Transmembrane helix</keyword>
<protein>
    <recommendedName>
        <fullName evidence="2">Rhodanese domain-containing protein</fullName>
    </recommendedName>
</protein>
<reference evidence="3 4" key="1">
    <citation type="journal article" date="2011" name="Science">
        <title>The Selaginella genome identifies genetic changes associated with the evolution of vascular plants.</title>
        <authorList>
            <person name="Banks J.A."/>
            <person name="Nishiyama T."/>
            <person name="Hasebe M."/>
            <person name="Bowman J.L."/>
            <person name="Gribskov M."/>
            <person name="dePamphilis C."/>
            <person name="Albert V.A."/>
            <person name="Aono N."/>
            <person name="Aoyama T."/>
            <person name="Ambrose B.A."/>
            <person name="Ashton N.W."/>
            <person name="Axtell M.J."/>
            <person name="Barker E."/>
            <person name="Barker M.S."/>
            <person name="Bennetzen J.L."/>
            <person name="Bonawitz N.D."/>
            <person name="Chapple C."/>
            <person name="Cheng C."/>
            <person name="Correa L.G."/>
            <person name="Dacre M."/>
            <person name="DeBarry J."/>
            <person name="Dreyer I."/>
            <person name="Elias M."/>
            <person name="Engstrom E.M."/>
            <person name="Estelle M."/>
            <person name="Feng L."/>
            <person name="Finet C."/>
            <person name="Floyd S.K."/>
            <person name="Frommer W.B."/>
            <person name="Fujita T."/>
            <person name="Gramzow L."/>
            <person name="Gutensohn M."/>
            <person name="Harholt J."/>
            <person name="Hattori M."/>
            <person name="Heyl A."/>
            <person name="Hirai T."/>
            <person name="Hiwatashi Y."/>
            <person name="Ishikawa M."/>
            <person name="Iwata M."/>
            <person name="Karol K.G."/>
            <person name="Koehler B."/>
            <person name="Kolukisaoglu U."/>
            <person name="Kubo M."/>
            <person name="Kurata T."/>
            <person name="Lalonde S."/>
            <person name="Li K."/>
            <person name="Li Y."/>
            <person name="Litt A."/>
            <person name="Lyons E."/>
            <person name="Manning G."/>
            <person name="Maruyama T."/>
            <person name="Michael T.P."/>
            <person name="Mikami K."/>
            <person name="Miyazaki S."/>
            <person name="Morinaga S."/>
            <person name="Murata T."/>
            <person name="Mueller-Roeber B."/>
            <person name="Nelson D.R."/>
            <person name="Obara M."/>
            <person name="Oguri Y."/>
            <person name="Olmstead R.G."/>
            <person name="Onodera N."/>
            <person name="Petersen B.L."/>
            <person name="Pils B."/>
            <person name="Prigge M."/>
            <person name="Rensing S.A."/>
            <person name="Riano-Pachon D.M."/>
            <person name="Roberts A.W."/>
            <person name="Sato Y."/>
            <person name="Scheller H.V."/>
            <person name="Schulz B."/>
            <person name="Schulz C."/>
            <person name="Shakirov E.V."/>
            <person name="Shibagaki N."/>
            <person name="Shinohara N."/>
            <person name="Shippen D.E."/>
            <person name="Soerensen I."/>
            <person name="Sotooka R."/>
            <person name="Sugimoto N."/>
            <person name="Sugita M."/>
            <person name="Sumikawa N."/>
            <person name="Tanurdzic M."/>
            <person name="Theissen G."/>
            <person name="Ulvskov P."/>
            <person name="Wakazuki S."/>
            <person name="Weng J.K."/>
            <person name="Willats W.W."/>
            <person name="Wipf D."/>
            <person name="Wolf P.G."/>
            <person name="Yang L."/>
            <person name="Zimmer A.D."/>
            <person name="Zhu Q."/>
            <person name="Mitros T."/>
            <person name="Hellsten U."/>
            <person name="Loque D."/>
            <person name="Otillar R."/>
            <person name="Salamov A."/>
            <person name="Schmutz J."/>
            <person name="Shapiro H."/>
            <person name="Lindquist E."/>
            <person name="Lucas S."/>
            <person name="Rokhsar D."/>
            <person name="Grigoriev I.V."/>
        </authorList>
    </citation>
    <scope>NUCLEOTIDE SEQUENCE [LARGE SCALE GENOMIC DNA]</scope>
</reference>
<sequence>MKWRRSSNYLARAATSTAIVAAGIKYVDGEEAKKLVTEEGYSVVDVRDKSQFDRAHIKPSTHVPLFTVNTDGDISTSIRRVMHNGFAGLFYGIAFTKPNSNFVADVERSFSKDSKLLLVCQEGLRSGQAAEKLEEAGFRNLAFIDNGLQKVKPDLFATEGPKQLQDAGKAGLVTIQGQFSVVLGAILVSAYLFLTLFPTQAEELFFKK</sequence>
<organism evidence="4">
    <name type="scientific">Selaginella moellendorffii</name>
    <name type="common">Spikemoss</name>
    <dbReference type="NCBI Taxonomy" id="88036"/>
    <lineage>
        <taxon>Eukaryota</taxon>
        <taxon>Viridiplantae</taxon>
        <taxon>Streptophyta</taxon>
        <taxon>Embryophyta</taxon>
        <taxon>Tracheophyta</taxon>
        <taxon>Lycopodiopsida</taxon>
        <taxon>Selaginellales</taxon>
        <taxon>Selaginellaceae</taxon>
        <taxon>Selaginella</taxon>
    </lineage>
</organism>